<dbReference type="EMBL" id="PTIU01000009">
    <property type="protein sequence ID" value="PPK54829.1"/>
    <property type="molecule type" value="Genomic_DNA"/>
</dbReference>
<evidence type="ECO:0000259" key="1">
    <source>
        <dbReference type="Pfam" id="PF00149"/>
    </source>
</evidence>
<dbReference type="Proteomes" id="UP000239648">
    <property type="component" value="Unassembled WGS sequence"/>
</dbReference>
<dbReference type="InterPro" id="IPR050126">
    <property type="entry name" value="Ap4A_hydrolase"/>
</dbReference>
<dbReference type="Proteomes" id="UP000239446">
    <property type="component" value="Unassembled WGS sequence"/>
</dbReference>
<accession>A0A2S6G6Q1</accession>
<organism evidence="3 4">
    <name type="scientific">Marinobacter persicus</name>
    <dbReference type="NCBI Taxonomy" id="930118"/>
    <lineage>
        <taxon>Bacteria</taxon>
        <taxon>Pseudomonadati</taxon>
        <taxon>Pseudomonadota</taxon>
        <taxon>Gammaproteobacteria</taxon>
        <taxon>Pseudomonadales</taxon>
        <taxon>Marinobacteraceae</taxon>
        <taxon>Marinobacter</taxon>
    </lineage>
</organism>
<dbReference type="RefSeq" id="WP_104415947.1">
    <property type="nucleotide sequence ID" value="NZ_PTIT01000010.1"/>
</dbReference>
<dbReference type="PANTHER" id="PTHR42850">
    <property type="entry name" value="METALLOPHOSPHOESTERASE"/>
    <property type="match status" value="1"/>
</dbReference>
<evidence type="ECO:0000313" key="5">
    <source>
        <dbReference type="Proteomes" id="UP000239648"/>
    </source>
</evidence>
<dbReference type="GO" id="GO:0016791">
    <property type="term" value="F:phosphatase activity"/>
    <property type="evidence" value="ECO:0007669"/>
    <property type="project" value="TreeGrafter"/>
</dbReference>
<dbReference type="AlphaFoldDB" id="A0A2S6G6Q1"/>
<reference evidence="2 5" key="1">
    <citation type="submission" date="2018-02" db="EMBL/GenBank/DDBJ databases">
        <title>Deep subsurface shale carbon reservoir microbial communities from Ohio and West Virginia, USA.</title>
        <authorList>
            <person name="Wrighton K."/>
        </authorList>
    </citation>
    <scope>NUCLEOTIDE SEQUENCE [LARGE SCALE GENOMIC DNA]</scope>
    <source>
        <strain evidence="2 5">UTICA-S1B6</strain>
    </source>
</reference>
<dbReference type="InterPro" id="IPR004843">
    <property type="entry name" value="Calcineurin-like_PHP"/>
</dbReference>
<dbReference type="GO" id="GO:0005737">
    <property type="term" value="C:cytoplasm"/>
    <property type="evidence" value="ECO:0007669"/>
    <property type="project" value="TreeGrafter"/>
</dbReference>
<proteinExistence type="predicted"/>
<evidence type="ECO:0000313" key="2">
    <source>
        <dbReference type="EMBL" id="PPK51609.1"/>
    </source>
</evidence>
<protein>
    <submittedName>
        <fullName evidence="3">Calcineurin-like phosphoesterase family protein</fullName>
    </submittedName>
</protein>
<name>A0A2S6G6Q1_9GAMM</name>
<dbReference type="SUPFAM" id="SSF56300">
    <property type="entry name" value="Metallo-dependent phosphatases"/>
    <property type="match status" value="1"/>
</dbReference>
<feature type="domain" description="Calcineurin-like phosphoesterase" evidence="1">
    <location>
        <begin position="12"/>
        <end position="101"/>
    </location>
</feature>
<gene>
    <name evidence="3" type="ORF">B0H24_10096</name>
    <name evidence="2" type="ORF">BY455_1106</name>
</gene>
<dbReference type="Pfam" id="PF00149">
    <property type="entry name" value="Metallophos"/>
    <property type="match status" value="1"/>
</dbReference>
<reference evidence="3 4" key="2">
    <citation type="submission" date="2018-02" db="EMBL/GenBank/DDBJ databases">
        <title>Subsurface microbial communities from deep shales in Ohio and West Virginia, USA.</title>
        <authorList>
            <person name="Wrighton K."/>
        </authorList>
    </citation>
    <scope>NUCLEOTIDE SEQUENCE [LARGE SCALE GENOMIC DNA]</scope>
    <source>
        <strain evidence="3 4">UTICA-S1B9</strain>
    </source>
</reference>
<evidence type="ECO:0000313" key="3">
    <source>
        <dbReference type="EMBL" id="PPK54829.1"/>
    </source>
</evidence>
<dbReference type="Gene3D" id="3.60.21.10">
    <property type="match status" value="1"/>
</dbReference>
<dbReference type="EMBL" id="PTIT01000010">
    <property type="protein sequence ID" value="PPK51609.1"/>
    <property type="molecule type" value="Genomic_DNA"/>
</dbReference>
<dbReference type="OrthoDB" id="9807890at2"/>
<dbReference type="InterPro" id="IPR029052">
    <property type="entry name" value="Metallo-depent_PP-like"/>
</dbReference>
<evidence type="ECO:0000313" key="4">
    <source>
        <dbReference type="Proteomes" id="UP000239446"/>
    </source>
</evidence>
<sequence>MTSDQTTTLTYDVIGDVHGQHDKLVALLKKLGYQKTNQAWSKAGHQAVFVGDLIDKGPKAAGVLKTVQTMVEAGTALMVVGNHELNWIQDAADYTADPIAFMDATEKHPDRRQLTEAFKYQPEALIGIFQWLREQPIYIDQPDLRIVHACWDEDALAVLKNAGIDRLNNRALAGYRDTYSDVYLAIDCVVAGCAHTFPAERAYKSEFRSKRFRIQWWPENRVAINPIEIQPVAGQVRLPESHKAPVFFGHYAMVGIPDTLGSNIAGLDYSAAYGGTLTAYRHRPNQPLDRTHFVT</sequence>
<comment type="caution">
    <text evidence="3">The sequence shown here is derived from an EMBL/GenBank/DDBJ whole genome shotgun (WGS) entry which is preliminary data.</text>
</comment>
<keyword evidence="5" id="KW-1185">Reference proteome</keyword>
<dbReference type="PANTHER" id="PTHR42850:SF7">
    <property type="entry name" value="BIS(5'-NUCLEOSYL)-TETRAPHOSPHATASE PRPE [ASYMMETRICAL]"/>
    <property type="match status" value="1"/>
</dbReference>